<reference evidence="4" key="1">
    <citation type="journal article" date="2014" name="Int. J. Syst. Evol. Microbiol.">
        <title>Complete genome sequence of Corynebacterium casei LMG S-19264T (=DSM 44701T), isolated from a smear-ripened cheese.</title>
        <authorList>
            <consortium name="US DOE Joint Genome Institute (JGI-PGF)"/>
            <person name="Walter F."/>
            <person name="Albersmeier A."/>
            <person name="Kalinowski J."/>
            <person name="Ruckert C."/>
        </authorList>
    </citation>
    <scope>NUCLEOTIDE SEQUENCE</scope>
    <source>
        <strain evidence="4">CGMCC 1.15034</strain>
    </source>
</reference>
<evidence type="ECO:0000313" key="5">
    <source>
        <dbReference type="EMBL" id="QOZ58138.1"/>
    </source>
</evidence>
<feature type="chain" id="PRO_5044601020" evidence="2">
    <location>
        <begin position="26"/>
        <end position="303"/>
    </location>
</feature>
<dbReference type="Proteomes" id="UP000625079">
    <property type="component" value="Unassembled WGS sequence"/>
</dbReference>
<dbReference type="EMBL" id="BMHC01000026">
    <property type="protein sequence ID" value="GGI32715.1"/>
    <property type="molecule type" value="Genomic_DNA"/>
</dbReference>
<evidence type="ECO:0000256" key="1">
    <source>
        <dbReference type="SAM" id="MobiDB-lite"/>
    </source>
</evidence>
<keyword evidence="2" id="KW-0732">Signal</keyword>
<organism evidence="4 7">
    <name type="scientific">Bradyrhizobium guangdongense</name>
    <dbReference type="NCBI Taxonomy" id="1325090"/>
    <lineage>
        <taxon>Bacteria</taxon>
        <taxon>Pseudomonadati</taxon>
        <taxon>Pseudomonadota</taxon>
        <taxon>Alphaproteobacteria</taxon>
        <taxon>Hyphomicrobiales</taxon>
        <taxon>Nitrobacteraceae</taxon>
        <taxon>Bradyrhizobium</taxon>
    </lineage>
</organism>
<feature type="domain" description="AB hydrolase-1" evidence="3">
    <location>
        <begin position="65"/>
        <end position="175"/>
    </location>
</feature>
<dbReference type="InterPro" id="IPR050266">
    <property type="entry name" value="AB_hydrolase_sf"/>
</dbReference>
<evidence type="ECO:0000313" key="7">
    <source>
        <dbReference type="Proteomes" id="UP000625079"/>
    </source>
</evidence>
<dbReference type="RefSeq" id="WP_128963856.1">
    <property type="nucleotide sequence ID" value="NZ_BMHC01000026.1"/>
</dbReference>
<keyword evidence="4" id="KW-0378">Hydrolase</keyword>
<keyword evidence="6" id="KW-1185">Reference proteome</keyword>
<feature type="signal peptide" evidence="2">
    <location>
        <begin position="1"/>
        <end position="25"/>
    </location>
</feature>
<dbReference type="EMBL" id="CP030057">
    <property type="protein sequence ID" value="QOZ58138.1"/>
    <property type="molecule type" value="Genomic_DNA"/>
</dbReference>
<dbReference type="InterPro" id="IPR000073">
    <property type="entry name" value="AB_hydrolase_1"/>
</dbReference>
<evidence type="ECO:0000256" key="2">
    <source>
        <dbReference type="SAM" id="SignalP"/>
    </source>
</evidence>
<evidence type="ECO:0000259" key="3">
    <source>
        <dbReference type="Pfam" id="PF00561"/>
    </source>
</evidence>
<dbReference type="GO" id="GO:0016787">
    <property type="term" value="F:hydrolase activity"/>
    <property type="evidence" value="ECO:0007669"/>
    <property type="project" value="UniProtKB-KW"/>
</dbReference>
<proteinExistence type="predicted"/>
<reference evidence="4" key="3">
    <citation type="submission" date="2022-12" db="EMBL/GenBank/DDBJ databases">
        <authorList>
            <person name="Sun Q."/>
            <person name="Zhou Y."/>
        </authorList>
    </citation>
    <scope>NUCLEOTIDE SEQUENCE</scope>
    <source>
        <strain evidence="4">CGMCC 1.15034</strain>
    </source>
</reference>
<dbReference type="AlphaFoldDB" id="A0A410V088"/>
<feature type="region of interest" description="Disordered" evidence="1">
    <location>
        <begin position="29"/>
        <end position="51"/>
    </location>
</feature>
<dbReference type="OrthoDB" id="9812774at2"/>
<sequence length="303" mass="32266">MQRRTVLKGFGLTATAAIVTTPAFAQGAGGAATAPPSSSPWPSPQPATGSQLGHCRIGNGPAVCVVLHEWLGDHVNWEPVLPYLDPARYTFVFMDLRGYGWSRAMGGSYTLDEAVSDVLHTVDQLAITRFHLVGHSMSGLVAQKIALEAGSRLQSVTLFSPVPPSGFRADEAAMKALNAVIDEDEAAGRAITARTSSRYGAGWLRRKLAIAREASTVEAKRGYLTMFTSSVISGETHALAAPMHVVTGALDIPFYRGEPLRNSFALAYPGVTFEIIDDAGHYSMLETPVRVASIIEKRLAGAG</sequence>
<name>A0A410V088_9BRAD</name>
<evidence type="ECO:0000313" key="6">
    <source>
        <dbReference type="Proteomes" id="UP000593880"/>
    </source>
</evidence>
<dbReference type="SUPFAM" id="SSF53474">
    <property type="entry name" value="alpha/beta-Hydrolases"/>
    <property type="match status" value="1"/>
</dbReference>
<dbReference type="Proteomes" id="UP000593880">
    <property type="component" value="Chromosome"/>
</dbReference>
<dbReference type="Pfam" id="PF00561">
    <property type="entry name" value="Abhydrolase_1"/>
    <property type="match status" value="1"/>
</dbReference>
<dbReference type="PANTHER" id="PTHR43798">
    <property type="entry name" value="MONOACYLGLYCEROL LIPASE"/>
    <property type="match status" value="1"/>
</dbReference>
<accession>A0A410V088</accession>
<evidence type="ECO:0000313" key="4">
    <source>
        <dbReference type="EMBL" id="GGI32715.1"/>
    </source>
</evidence>
<reference evidence="5 6" key="2">
    <citation type="submission" date="2018-06" db="EMBL/GenBank/DDBJ databases">
        <title>Comparative genomics of rhizobia nodulating Arachis hypogaea in China.</title>
        <authorList>
            <person name="Li Y."/>
        </authorList>
    </citation>
    <scope>NUCLEOTIDE SEQUENCE [LARGE SCALE GENOMIC DNA]</scope>
    <source>
        <strain evidence="5 6">CCBAU 51658</strain>
    </source>
</reference>
<dbReference type="Gene3D" id="3.40.50.1820">
    <property type="entry name" value="alpha/beta hydrolase"/>
    <property type="match status" value="1"/>
</dbReference>
<dbReference type="InterPro" id="IPR029058">
    <property type="entry name" value="AB_hydrolase_fold"/>
</dbReference>
<protein>
    <submittedName>
        <fullName evidence="4">Hydrolase</fullName>
    </submittedName>
</protein>
<gene>
    <name evidence="4" type="ORF">GCM10010987_70800</name>
    <name evidence="5" type="ORF">XH86_04795</name>
</gene>